<evidence type="ECO:0000256" key="4">
    <source>
        <dbReference type="ARBA" id="ARBA00022596"/>
    </source>
</evidence>
<dbReference type="InterPro" id="IPR011254">
    <property type="entry name" value="Prismane-like_sf"/>
</dbReference>
<comment type="cofactor">
    <cofactor evidence="1">
        <name>[4Fe-4S] cluster</name>
        <dbReference type="ChEBI" id="CHEBI:49883"/>
    </cofactor>
</comment>
<keyword evidence="3" id="KW-0004">4Fe-4S</keyword>
<gene>
    <name evidence="11" type="ORF">A6A04_16410</name>
</gene>
<dbReference type="Gene3D" id="1.20.1270.30">
    <property type="match status" value="1"/>
</dbReference>
<evidence type="ECO:0000256" key="2">
    <source>
        <dbReference type="ARBA" id="ARBA00012819"/>
    </source>
</evidence>
<dbReference type="GO" id="GO:0042542">
    <property type="term" value="P:response to hydrogen peroxide"/>
    <property type="evidence" value="ECO:0007669"/>
    <property type="project" value="TreeGrafter"/>
</dbReference>
<protein>
    <recommendedName>
        <fullName evidence="2">anaerobic carbon-monoxide dehydrogenase</fullName>
        <ecNumber evidence="2">1.2.7.4</ecNumber>
    </recommendedName>
</protein>
<dbReference type="SUPFAM" id="SSF56821">
    <property type="entry name" value="Prismane protein-like"/>
    <property type="match status" value="1"/>
</dbReference>
<evidence type="ECO:0000256" key="9">
    <source>
        <dbReference type="ARBA" id="ARBA00048733"/>
    </source>
</evidence>
<dbReference type="OrthoDB" id="5478720at2"/>
<keyword evidence="4" id="KW-0533">Nickel</keyword>
<comment type="caution">
    <text evidence="11">The sequence shown here is derived from an EMBL/GenBank/DDBJ whole genome shotgun (WGS) entry which is preliminary data.</text>
</comment>
<dbReference type="Gene3D" id="3.40.50.2030">
    <property type="match status" value="2"/>
</dbReference>
<evidence type="ECO:0000256" key="5">
    <source>
        <dbReference type="ARBA" id="ARBA00022723"/>
    </source>
</evidence>
<evidence type="ECO:0000313" key="11">
    <source>
        <dbReference type="EMBL" id="OAN51240.1"/>
    </source>
</evidence>
<dbReference type="Pfam" id="PF03063">
    <property type="entry name" value="Prismane"/>
    <property type="match status" value="1"/>
</dbReference>
<keyword evidence="12" id="KW-1185">Reference proteome</keyword>
<dbReference type="NCBIfam" id="TIGR01702">
    <property type="entry name" value="CO_DH_cata"/>
    <property type="match status" value="1"/>
</dbReference>
<dbReference type="Proteomes" id="UP000078428">
    <property type="component" value="Unassembled WGS sequence"/>
</dbReference>
<evidence type="ECO:0000256" key="1">
    <source>
        <dbReference type="ARBA" id="ARBA00001966"/>
    </source>
</evidence>
<evidence type="ECO:0000313" key="12">
    <source>
        <dbReference type="Proteomes" id="UP000078428"/>
    </source>
</evidence>
<keyword evidence="7" id="KW-0408">Iron</keyword>
<sequence>MTPEELRAHRASYPSRAQVRETTPDPAVRALLDLAAEKGISTVFDRFDKQKNHCGHGLTGVCCKVCHMGPCQITAKAPRGACGADADVIVARNILRWLAGGVASHGARGREVILALKAAAQGKLGQPIRGVEKLKSVAKALGLFHEAKSVETLADEVADVLLEDLGRTLPGDHKTLHAMAPPERIALWREMDILPIGSQQEVFEALHRTGVGTDGDWQNLMKQFLRCGLAFSWSSVAGSAIAMDILYGLPKRSTITTNVGSLAPGFVNIAIHGHSPVLATAILEAGDDPDLIAKAQAIGAEGIRFYGICCSGLSGLYRHGEVHPLGNAVGAELILATGAIDLWVADLQDVYPGIMDVAECFHTKVVTTSDSARLPGAIALGYDHRHANIDQTRAMARHIVELAIANQPLRQAANVTIPAVSAEAEIGFSVENIAEAFGGLDQLAEALRSGRVRGIVNLVGCNNPKVPYEVGITRVAEALLAADILVLTNGCASFPLLKQGFCSSARRDRAGTALRGVLDRQALPPALHMGECLDNARASGLFRALADLAGQPIAAMPFAFSSPEWSNEKGVGAALSFRLLGLDSYHCIPAPVSGSANVQRFFEHDTRATLGGGMVVIPDPGELGRRIVADLAAKRGRLGWPVFDSEEMP</sequence>
<dbReference type="InterPro" id="IPR016099">
    <property type="entry name" value="Prismane-like_a/b-sand"/>
</dbReference>
<dbReference type="GO" id="GO:0043885">
    <property type="term" value="F:anaerobic carbon-monoxide dehydrogenase activity"/>
    <property type="evidence" value="ECO:0007669"/>
    <property type="project" value="UniProtKB-EC"/>
</dbReference>
<dbReference type="InterPro" id="IPR016101">
    <property type="entry name" value="CO_DH_a-bundle"/>
</dbReference>
<dbReference type="EC" id="1.2.7.4" evidence="2"/>
<dbReference type="GO" id="GO:0016151">
    <property type="term" value="F:nickel cation binding"/>
    <property type="evidence" value="ECO:0007669"/>
    <property type="project" value="InterPro"/>
</dbReference>
<dbReference type="InterPro" id="IPR004137">
    <property type="entry name" value="HCP/CODH"/>
</dbReference>
<dbReference type="STRING" id="1285242.A6A04_16410"/>
<keyword evidence="6" id="KW-0560">Oxidoreductase</keyword>
<keyword evidence="5" id="KW-0479">Metal-binding</keyword>
<dbReference type="PANTHER" id="PTHR30109:SF4">
    <property type="entry name" value="CARBON MONOXIDE DEHYDROGENASE"/>
    <property type="match status" value="1"/>
</dbReference>
<dbReference type="GO" id="GO:0006091">
    <property type="term" value="P:generation of precursor metabolites and energy"/>
    <property type="evidence" value="ECO:0007669"/>
    <property type="project" value="InterPro"/>
</dbReference>
<evidence type="ECO:0000256" key="7">
    <source>
        <dbReference type="ARBA" id="ARBA00023004"/>
    </source>
</evidence>
<organism evidence="11 12">
    <name type="scientific">Paramagnetospirillum marisnigri</name>
    <dbReference type="NCBI Taxonomy" id="1285242"/>
    <lineage>
        <taxon>Bacteria</taxon>
        <taxon>Pseudomonadati</taxon>
        <taxon>Pseudomonadota</taxon>
        <taxon>Alphaproteobacteria</taxon>
        <taxon>Rhodospirillales</taxon>
        <taxon>Magnetospirillaceae</taxon>
        <taxon>Paramagnetospirillum</taxon>
    </lineage>
</organism>
<dbReference type="GO" id="GO:0051539">
    <property type="term" value="F:4 iron, 4 sulfur cluster binding"/>
    <property type="evidence" value="ECO:0007669"/>
    <property type="project" value="UniProtKB-KW"/>
</dbReference>
<dbReference type="AlphaFoldDB" id="A0A178MR87"/>
<evidence type="ECO:0000256" key="6">
    <source>
        <dbReference type="ARBA" id="ARBA00023002"/>
    </source>
</evidence>
<keyword evidence="8" id="KW-0411">Iron-sulfur</keyword>
<evidence type="ECO:0000256" key="8">
    <source>
        <dbReference type="ARBA" id="ARBA00023014"/>
    </source>
</evidence>
<dbReference type="RefSeq" id="WP_068491660.1">
    <property type="nucleotide sequence ID" value="NZ_LWQT01000047.1"/>
</dbReference>
<feature type="region of interest" description="Disordered" evidence="10">
    <location>
        <begin position="1"/>
        <end position="22"/>
    </location>
</feature>
<evidence type="ECO:0000256" key="3">
    <source>
        <dbReference type="ARBA" id="ARBA00022485"/>
    </source>
</evidence>
<proteinExistence type="predicted"/>
<dbReference type="GO" id="GO:0004601">
    <property type="term" value="F:peroxidase activity"/>
    <property type="evidence" value="ECO:0007669"/>
    <property type="project" value="TreeGrafter"/>
</dbReference>
<evidence type="ECO:0000256" key="10">
    <source>
        <dbReference type="SAM" id="MobiDB-lite"/>
    </source>
</evidence>
<dbReference type="EMBL" id="LWQT01000047">
    <property type="protein sequence ID" value="OAN51240.1"/>
    <property type="molecule type" value="Genomic_DNA"/>
</dbReference>
<dbReference type="GO" id="GO:0050418">
    <property type="term" value="F:hydroxylamine reductase activity"/>
    <property type="evidence" value="ECO:0007669"/>
    <property type="project" value="TreeGrafter"/>
</dbReference>
<dbReference type="PANTHER" id="PTHR30109">
    <property type="entry name" value="HYDROXYLAMINE REDUCTASE"/>
    <property type="match status" value="1"/>
</dbReference>
<comment type="catalytic activity">
    <reaction evidence="9">
        <text>CO + 2 oxidized [2Fe-2S]-[ferredoxin] + H2O = 2 reduced [2Fe-2S]-[ferredoxin] + CO2 + 2 H(+)</text>
        <dbReference type="Rhea" id="RHEA:21040"/>
        <dbReference type="Rhea" id="RHEA-COMP:10000"/>
        <dbReference type="Rhea" id="RHEA-COMP:10001"/>
        <dbReference type="ChEBI" id="CHEBI:15377"/>
        <dbReference type="ChEBI" id="CHEBI:15378"/>
        <dbReference type="ChEBI" id="CHEBI:16526"/>
        <dbReference type="ChEBI" id="CHEBI:17245"/>
        <dbReference type="ChEBI" id="CHEBI:33737"/>
        <dbReference type="ChEBI" id="CHEBI:33738"/>
        <dbReference type="EC" id="1.2.7.4"/>
    </reaction>
</comment>
<reference evidence="11 12" key="1">
    <citation type="submission" date="2016-04" db="EMBL/GenBank/DDBJ databases">
        <title>Draft genome sequence of freshwater magnetotactic bacteria Magnetospirillum marisnigri SP-1 and Magnetospirillum moscoviense BB-1.</title>
        <authorList>
            <person name="Koziaeva V."/>
            <person name="Dziuba M.V."/>
            <person name="Ivanov T.M."/>
            <person name="Kuznetsov B."/>
            <person name="Grouzdev D.S."/>
        </authorList>
    </citation>
    <scope>NUCLEOTIDE SEQUENCE [LARGE SCALE GENOMIC DNA]</scope>
    <source>
        <strain evidence="11 12">SP-1</strain>
    </source>
</reference>
<name>A0A178MR87_9PROT</name>
<dbReference type="InterPro" id="IPR010047">
    <property type="entry name" value="CODH"/>
</dbReference>
<accession>A0A178MR87</accession>